<name>A0A9D4TLI7_CHLVU</name>
<evidence type="ECO:0000256" key="10">
    <source>
        <dbReference type="ARBA" id="ARBA00023180"/>
    </source>
</evidence>
<sequence length="329" mass="35965">MVSMRPFVVLALAFTLCDAARVLEPQAITRGAEVADAQPARPKPSRFATKIEPSAAYKPLITSPLPHTLLSAEDLPTQWDWRNVNGTNFLSTTRNQHIPQYCGSCWAHGATSALADRINIQRGGAWPSAYLSVQNVIDCGHAGSCQGGWDGLVYDYAALHGIPDETCNLYQAVNQQCNRKHQCYTCWPGAAGCEPIKQYKRLVVGEHGRVEGAAAMRAELFARGPISCSIAATEGLDAYTGGIYTEYNPEPQTNHIVSVVGWGEEDGIPFWHVRNSWGQPWGEQGFFRIVTSEAFDGRGNDYNCAIEKSCGWAVPSGWRDASELDVDAN</sequence>
<evidence type="ECO:0000256" key="11">
    <source>
        <dbReference type="SAM" id="SignalP"/>
    </source>
</evidence>
<keyword evidence="6" id="KW-0378">Hydrolase</keyword>
<keyword evidence="14" id="KW-1185">Reference proteome</keyword>
<keyword evidence="10" id="KW-0325">Glycoprotein</keyword>
<accession>A0A9D4TLI7</accession>
<dbReference type="Pfam" id="PF00112">
    <property type="entry name" value="Peptidase_C1"/>
    <property type="match status" value="1"/>
</dbReference>
<dbReference type="InterPro" id="IPR038765">
    <property type="entry name" value="Papain-like_cys_pep_sf"/>
</dbReference>
<comment type="caution">
    <text evidence="13">The sequence shown here is derived from an EMBL/GenBank/DDBJ whole genome shotgun (WGS) entry which is preliminary data.</text>
</comment>
<dbReference type="Gene3D" id="3.90.70.10">
    <property type="entry name" value="Cysteine proteinases"/>
    <property type="match status" value="1"/>
</dbReference>
<feature type="domain" description="Peptidase C1A papain C-terminal" evidence="12">
    <location>
        <begin position="75"/>
        <end position="314"/>
    </location>
</feature>
<keyword evidence="4" id="KW-0645">Protease</keyword>
<dbReference type="FunFam" id="3.90.70.10:FF:000060">
    <property type="entry name" value="Cathepsin Z"/>
    <property type="match status" value="1"/>
</dbReference>
<keyword evidence="9" id="KW-1015">Disulfide bond</keyword>
<dbReference type="CDD" id="cd02698">
    <property type="entry name" value="Peptidase_C1A_CathepsinX"/>
    <property type="match status" value="1"/>
</dbReference>
<evidence type="ECO:0000259" key="12">
    <source>
        <dbReference type="SMART" id="SM00645"/>
    </source>
</evidence>
<evidence type="ECO:0000313" key="14">
    <source>
        <dbReference type="Proteomes" id="UP001055712"/>
    </source>
</evidence>
<keyword evidence="7" id="KW-0788">Thiol protease</keyword>
<evidence type="ECO:0000256" key="9">
    <source>
        <dbReference type="ARBA" id="ARBA00023157"/>
    </source>
</evidence>
<dbReference type="AlphaFoldDB" id="A0A9D4TLI7"/>
<reference evidence="13" key="2">
    <citation type="submission" date="2020-11" db="EMBL/GenBank/DDBJ databases">
        <authorList>
            <person name="Cecchin M."/>
            <person name="Marcolungo L."/>
            <person name="Rossato M."/>
            <person name="Girolomoni L."/>
            <person name="Cosentino E."/>
            <person name="Cuine S."/>
            <person name="Li-Beisson Y."/>
            <person name="Delledonne M."/>
            <person name="Ballottari M."/>
        </authorList>
    </citation>
    <scope>NUCLEOTIDE SEQUENCE</scope>
    <source>
        <strain evidence="13">211/11P</strain>
        <tissue evidence="13">Whole cell</tissue>
    </source>
</reference>
<feature type="signal peptide" evidence="11">
    <location>
        <begin position="1"/>
        <end position="19"/>
    </location>
</feature>
<evidence type="ECO:0000256" key="4">
    <source>
        <dbReference type="ARBA" id="ARBA00022670"/>
    </source>
</evidence>
<dbReference type="Proteomes" id="UP001055712">
    <property type="component" value="Unassembled WGS sequence"/>
</dbReference>
<evidence type="ECO:0000256" key="5">
    <source>
        <dbReference type="ARBA" id="ARBA00022729"/>
    </source>
</evidence>
<evidence type="ECO:0000256" key="3">
    <source>
        <dbReference type="ARBA" id="ARBA00012516"/>
    </source>
</evidence>
<evidence type="ECO:0000256" key="1">
    <source>
        <dbReference type="ARBA" id="ARBA00001594"/>
    </source>
</evidence>
<dbReference type="SUPFAM" id="SSF54001">
    <property type="entry name" value="Cysteine proteinases"/>
    <property type="match status" value="1"/>
</dbReference>
<dbReference type="PRINTS" id="PR00705">
    <property type="entry name" value="PAPAIN"/>
</dbReference>
<dbReference type="OrthoDB" id="190265at2759"/>
<evidence type="ECO:0000256" key="7">
    <source>
        <dbReference type="ARBA" id="ARBA00022807"/>
    </source>
</evidence>
<dbReference type="EMBL" id="SIDB01000009">
    <property type="protein sequence ID" value="KAI3428721.1"/>
    <property type="molecule type" value="Genomic_DNA"/>
</dbReference>
<reference evidence="13" key="1">
    <citation type="journal article" date="2019" name="Plant J.">
        <title>Chlorella vulgaris genome assembly and annotation reveals the molecular basis for metabolic acclimation to high light conditions.</title>
        <authorList>
            <person name="Cecchin M."/>
            <person name="Marcolungo L."/>
            <person name="Rossato M."/>
            <person name="Girolomoni L."/>
            <person name="Cosentino E."/>
            <person name="Cuine S."/>
            <person name="Li-Beisson Y."/>
            <person name="Delledonne M."/>
            <person name="Ballottari M."/>
        </authorList>
    </citation>
    <scope>NUCLEOTIDE SEQUENCE</scope>
    <source>
        <strain evidence="13">211/11P</strain>
    </source>
</reference>
<comment type="catalytic activity">
    <reaction evidence="1">
        <text>Release of C-terminal amino acid residues with broad specificity, but lacks action on C-terminal proline. Shows weak endopeptidase activity.</text>
        <dbReference type="EC" id="3.4.18.1"/>
    </reaction>
</comment>
<dbReference type="GO" id="GO:0016807">
    <property type="term" value="F:cysteine-type carboxypeptidase activity"/>
    <property type="evidence" value="ECO:0007669"/>
    <property type="project" value="UniProtKB-EC"/>
</dbReference>
<keyword evidence="8" id="KW-0865">Zymogen</keyword>
<evidence type="ECO:0000256" key="2">
    <source>
        <dbReference type="ARBA" id="ARBA00008455"/>
    </source>
</evidence>
<gene>
    <name evidence="13" type="ORF">D9Q98_007545</name>
</gene>
<comment type="similarity">
    <text evidence="2">Belongs to the peptidase C1 family.</text>
</comment>
<dbReference type="InterPro" id="IPR000668">
    <property type="entry name" value="Peptidase_C1A_C"/>
</dbReference>
<dbReference type="EC" id="3.4.18.1" evidence="3"/>
<proteinExistence type="inferred from homology"/>
<dbReference type="InterPro" id="IPR013128">
    <property type="entry name" value="Peptidase_C1A"/>
</dbReference>
<dbReference type="PANTHER" id="PTHR12411">
    <property type="entry name" value="CYSTEINE PROTEASE FAMILY C1-RELATED"/>
    <property type="match status" value="1"/>
</dbReference>
<dbReference type="InterPro" id="IPR033157">
    <property type="entry name" value="CTSZ"/>
</dbReference>
<protein>
    <recommendedName>
        <fullName evidence="3">cathepsin X</fullName>
        <ecNumber evidence="3">3.4.18.1</ecNumber>
    </recommendedName>
</protein>
<evidence type="ECO:0000313" key="13">
    <source>
        <dbReference type="EMBL" id="KAI3428721.1"/>
    </source>
</evidence>
<dbReference type="SMART" id="SM00645">
    <property type="entry name" value="Pept_C1"/>
    <property type="match status" value="1"/>
</dbReference>
<organism evidence="13 14">
    <name type="scientific">Chlorella vulgaris</name>
    <name type="common">Green alga</name>
    <dbReference type="NCBI Taxonomy" id="3077"/>
    <lineage>
        <taxon>Eukaryota</taxon>
        <taxon>Viridiplantae</taxon>
        <taxon>Chlorophyta</taxon>
        <taxon>core chlorophytes</taxon>
        <taxon>Trebouxiophyceae</taxon>
        <taxon>Chlorellales</taxon>
        <taxon>Chlorellaceae</taxon>
        <taxon>Chlorella clade</taxon>
        <taxon>Chlorella</taxon>
    </lineage>
</organism>
<evidence type="ECO:0000256" key="6">
    <source>
        <dbReference type="ARBA" id="ARBA00022801"/>
    </source>
</evidence>
<evidence type="ECO:0000256" key="8">
    <source>
        <dbReference type="ARBA" id="ARBA00023145"/>
    </source>
</evidence>
<feature type="chain" id="PRO_5038584373" description="cathepsin X" evidence="11">
    <location>
        <begin position="20"/>
        <end position="329"/>
    </location>
</feature>
<keyword evidence="5 11" id="KW-0732">Signal</keyword>
<dbReference type="GO" id="GO:0006508">
    <property type="term" value="P:proteolysis"/>
    <property type="evidence" value="ECO:0007669"/>
    <property type="project" value="UniProtKB-KW"/>
</dbReference>